<protein>
    <recommendedName>
        <fullName evidence="3">Asteroid domain-containing protein</fullName>
    </recommendedName>
</protein>
<evidence type="ECO:0000313" key="4">
    <source>
        <dbReference type="EMBL" id="KAK5057332.1"/>
    </source>
</evidence>
<feature type="region of interest" description="Disordered" evidence="2">
    <location>
        <begin position="556"/>
        <end position="615"/>
    </location>
</feature>
<dbReference type="Pfam" id="PF12813">
    <property type="entry name" value="XPG_I_2"/>
    <property type="match status" value="1"/>
</dbReference>
<dbReference type="CDD" id="cd18675">
    <property type="entry name" value="PIN_SpAst1-like"/>
    <property type="match status" value="1"/>
</dbReference>
<organism evidence="4 5">
    <name type="scientific">Exophiala sideris</name>
    <dbReference type="NCBI Taxonomy" id="1016849"/>
    <lineage>
        <taxon>Eukaryota</taxon>
        <taxon>Fungi</taxon>
        <taxon>Dikarya</taxon>
        <taxon>Ascomycota</taxon>
        <taxon>Pezizomycotina</taxon>
        <taxon>Eurotiomycetes</taxon>
        <taxon>Chaetothyriomycetidae</taxon>
        <taxon>Chaetothyriales</taxon>
        <taxon>Herpotrichiellaceae</taxon>
        <taxon>Exophiala</taxon>
    </lineage>
</organism>
<dbReference type="Proteomes" id="UP001345691">
    <property type="component" value="Unassembled WGS sequence"/>
</dbReference>
<comment type="similarity">
    <text evidence="1">Belongs to the asteroid family.</text>
</comment>
<keyword evidence="5" id="KW-1185">Reference proteome</keyword>
<feature type="compositionally biased region" description="Polar residues" evidence="2">
    <location>
        <begin position="566"/>
        <end position="575"/>
    </location>
</feature>
<dbReference type="PANTHER" id="PTHR15665:SF1">
    <property type="entry name" value="PROTEIN ASTEROID HOMOLOG 1"/>
    <property type="match status" value="1"/>
</dbReference>
<dbReference type="InterPro" id="IPR039436">
    <property type="entry name" value="Asteroid_dom"/>
</dbReference>
<accession>A0ABR0J6T6</accession>
<proteinExistence type="inferred from homology"/>
<dbReference type="EMBL" id="JAVRRF010000016">
    <property type="protein sequence ID" value="KAK5057332.1"/>
    <property type="molecule type" value="Genomic_DNA"/>
</dbReference>
<evidence type="ECO:0000256" key="2">
    <source>
        <dbReference type="SAM" id="MobiDB-lite"/>
    </source>
</evidence>
<gene>
    <name evidence="4" type="ORF">LTR69_007371</name>
</gene>
<evidence type="ECO:0000256" key="1">
    <source>
        <dbReference type="ARBA" id="ARBA00007398"/>
    </source>
</evidence>
<feature type="domain" description="Asteroid" evidence="3">
    <location>
        <begin position="161"/>
        <end position="387"/>
    </location>
</feature>
<evidence type="ECO:0000259" key="3">
    <source>
        <dbReference type="Pfam" id="PF12813"/>
    </source>
</evidence>
<evidence type="ECO:0000313" key="5">
    <source>
        <dbReference type="Proteomes" id="UP001345691"/>
    </source>
</evidence>
<dbReference type="PANTHER" id="PTHR15665">
    <property type="entry name" value="ASTEROID PROTEIN"/>
    <property type="match status" value="1"/>
</dbReference>
<dbReference type="SUPFAM" id="SSF88723">
    <property type="entry name" value="PIN domain-like"/>
    <property type="match status" value="1"/>
</dbReference>
<feature type="compositionally biased region" description="Polar residues" evidence="2">
    <location>
        <begin position="596"/>
        <end position="608"/>
    </location>
</feature>
<dbReference type="InterPro" id="IPR026832">
    <property type="entry name" value="Asteroid"/>
</dbReference>
<comment type="caution">
    <text evidence="4">The sequence shown here is derived from an EMBL/GenBank/DDBJ whole genome shotgun (WGS) entry which is preliminary data.</text>
</comment>
<dbReference type="InterPro" id="IPR029060">
    <property type="entry name" value="PIN-like_dom_sf"/>
</dbReference>
<reference evidence="4 5" key="1">
    <citation type="submission" date="2023-08" db="EMBL/GenBank/DDBJ databases">
        <title>Black Yeasts Isolated from many extreme environments.</title>
        <authorList>
            <person name="Coleine C."/>
            <person name="Stajich J.E."/>
            <person name="Selbmann L."/>
        </authorList>
    </citation>
    <scope>NUCLEOTIDE SEQUENCE [LARGE SCALE GENOMIC DNA]</scope>
    <source>
        <strain evidence="4 5">CCFEE 6328</strain>
    </source>
</reference>
<sequence>MGIPRLSQDLLPYAERVSLGTSSGQSPQAKQGVVTSLIIDGPSLVYYIYNKLLAYKSASTPTLTAHLPSYVEINRALNQFLSEIEDRGVVLQHLFFDGALPESKREIRLERMERLRHQLETYRKMYPEFPPVTHSHQALDHEKALWNTPVMSTRKPALPAPPFMVASAIESLRNSKFKAQVRLVPGEADIFCAVAAKRTGAAILTNDSDLAAHDLGMEGRIILLHSLEKKQAPPTTRGPISALVLYPHEIAARLQVSTLLRFGFERYLDPSLSVSIVKERAKDESRLEKLRDEYDRFSEQYSTILPADQPGIDGLDPRTAELVVTFTDSPHIYLTPLLEDPSRDSSWSYGTTIRQMAYSLLSMAHARTSPITEYARKGQRISPSTIQALRGLQLEAHVTVFPEQIYTGDLRTVAAEKPLLAWYIIAFRLVLQQKLDAGKTTPQISQISGLLGLQPLTVRPSWDDIHLLANMHAMLYSFRILHQILHHVTPMLADSGQGDEELIYVLERLRERFYTLPNIADLFLDVHELQARVGSISLEARNTASASLGRLLQPRASSHEADLERMNSQPQSDLSQDGKEEWHSAKRKRKRKRVEQQSPNTTTKSTNMFDLLINR</sequence>
<dbReference type="Gene3D" id="3.40.50.1010">
    <property type="entry name" value="5'-nuclease"/>
    <property type="match status" value="1"/>
</dbReference>
<name>A0ABR0J6T6_9EURO</name>